<keyword evidence="4 6" id="KW-0862">Zinc</keyword>
<evidence type="ECO:0000256" key="5">
    <source>
        <dbReference type="ARBA" id="ARBA00023049"/>
    </source>
</evidence>
<evidence type="ECO:0000256" key="1">
    <source>
        <dbReference type="ARBA" id="ARBA00022670"/>
    </source>
</evidence>
<evidence type="ECO:0000256" key="4">
    <source>
        <dbReference type="ARBA" id="ARBA00022833"/>
    </source>
</evidence>
<dbReference type="PANTHER" id="PTHR22726">
    <property type="entry name" value="METALLOENDOPEPTIDASE OMA1"/>
    <property type="match status" value="1"/>
</dbReference>
<organism evidence="9 10">
    <name type="scientific">Pseudoduganella namucuonensis</name>
    <dbReference type="NCBI Taxonomy" id="1035707"/>
    <lineage>
        <taxon>Bacteria</taxon>
        <taxon>Pseudomonadati</taxon>
        <taxon>Pseudomonadota</taxon>
        <taxon>Betaproteobacteria</taxon>
        <taxon>Burkholderiales</taxon>
        <taxon>Oxalobacteraceae</taxon>
        <taxon>Telluria group</taxon>
        <taxon>Pseudoduganella</taxon>
    </lineage>
</organism>
<dbReference type="GO" id="GO:0004222">
    <property type="term" value="F:metalloendopeptidase activity"/>
    <property type="evidence" value="ECO:0007669"/>
    <property type="project" value="InterPro"/>
</dbReference>
<dbReference type="InterPro" id="IPR001915">
    <property type="entry name" value="Peptidase_M48"/>
</dbReference>
<feature type="chain" id="PRO_5011442553" evidence="7">
    <location>
        <begin position="24"/>
        <end position="240"/>
    </location>
</feature>
<dbReference type="GO" id="GO:0046872">
    <property type="term" value="F:metal ion binding"/>
    <property type="evidence" value="ECO:0007669"/>
    <property type="project" value="UniProtKB-KW"/>
</dbReference>
<comment type="similarity">
    <text evidence="6">Belongs to the peptidase M48 family.</text>
</comment>
<keyword evidence="5 6" id="KW-0482">Metalloprotease</keyword>
<comment type="cofactor">
    <cofactor evidence="6">
        <name>Zn(2+)</name>
        <dbReference type="ChEBI" id="CHEBI:29105"/>
    </cofactor>
    <text evidence="6">Binds 1 zinc ion per subunit.</text>
</comment>
<name>A0A1I7J6U6_9BURK</name>
<feature type="domain" description="Peptidase M48" evidence="8">
    <location>
        <begin position="76"/>
        <end position="235"/>
    </location>
</feature>
<sequence>MRRMLAAPLLALSLVLHPGPAAALSQEEVMAGAARLYRERMEELRVSRRLDADRAFHERVLRIAGPLIARAARDWPETARWDWEIHTTPDGDDHAYAMAGGKLLVSRAHARELELSDAELAMVLAHEIAHAALRHNLLEYEEAVRLEPAWAARPFAELEHAVDHDTGLMRKLAPLGILQEQEADREGMLLAWRAGWPALALARYFQKAARASSSPNFEQFAHPSPSSRWQAARELAATLP</sequence>
<keyword evidence="1 6" id="KW-0645">Protease</keyword>
<accession>A0A1I7J6U6</accession>
<proteinExistence type="inferred from homology"/>
<dbReference type="PANTHER" id="PTHR22726:SF1">
    <property type="entry name" value="METALLOENDOPEPTIDASE OMA1, MITOCHONDRIAL"/>
    <property type="match status" value="1"/>
</dbReference>
<gene>
    <name evidence="9" type="ORF">SAMN05216552_1010115</name>
</gene>
<dbReference type="RefSeq" id="WP_093555958.1">
    <property type="nucleotide sequence ID" value="NZ_FPBO01000010.1"/>
</dbReference>
<dbReference type="InterPro" id="IPR051156">
    <property type="entry name" value="Mito/Outer_Membr_Metalloprot"/>
</dbReference>
<dbReference type="OrthoDB" id="8750998at2"/>
<dbReference type="Gene3D" id="3.30.2010.10">
    <property type="entry name" value="Metalloproteases ('zincins'), catalytic domain"/>
    <property type="match status" value="1"/>
</dbReference>
<evidence type="ECO:0000313" key="9">
    <source>
        <dbReference type="EMBL" id="SFU80926.1"/>
    </source>
</evidence>
<evidence type="ECO:0000313" key="10">
    <source>
        <dbReference type="Proteomes" id="UP000199391"/>
    </source>
</evidence>
<protein>
    <submittedName>
        <fullName evidence="9">Peptidase family M48</fullName>
    </submittedName>
</protein>
<evidence type="ECO:0000256" key="7">
    <source>
        <dbReference type="SAM" id="SignalP"/>
    </source>
</evidence>
<keyword evidence="3 6" id="KW-0378">Hydrolase</keyword>
<dbReference type="GO" id="GO:0051603">
    <property type="term" value="P:proteolysis involved in protein catabolic process"/>
    <property type="evidence" value="ECO:0007669"/>
    <property type="project" value="TreeGrafter"/>
</dbReference>
<dbReference type="AlphaFoldDB" id="A0A1I7J6U6"/>
<keyword evidence="10" id="KW-1185">Reference proteome</keyword>
<evidence type="ECO:0000256" key="6">
    <source>
        <dbReference type="RuleBase" id="RU003983"/>
    </source>
</evidence>
<evidence type="ECO:0000256" key="2">
    <source>
        <dbReference type="ARBA" id="ARBA00022723"/>
    </source>
</evidence>
<dbReference type="GO" id="GO:0016020">
    <property type="term" value="C:membrane"/>
    <property type="evidence" value="ECO:0007669"/>
    <property type="project" value="TreeGrafter"/>
</dbReference>
<dbReference type="EMBL" id="FPBO01000010">
    <property type="protein sequence ID" value="SFU80926.1"/>
    <property type="molecule type" value="Genomic_DNA"/>
</dbReference>
<evidence type="ECO:0000256" key="3">
    <source>
        <dbReference type="ARBA" id="ARBA00022801"/>
    </source>
</evidence>
<dbReference type="Pfam" id="PF01435">
    <property type="entry name" value="Peptidase_M48"/>
    <property type="match status" value="1"/>
</dbReference>
<reference evidence="10" key="1">
    <citation type="submission" date="2016-10" db="EMBL/GenBank/DDBJ databases">
        <authorList>
            <person name="Varghese N."/>
            <person name="Submissions S."/>
        </authorList>
    </citation>
    <scope>NUCLEOTIDE SEQUENCE [LARGE SCALE GENOMIC DNA]</scope>
    <source>
        <strain evidence="10">CGMCC 1.11014</strain>
    </source>
</reference>
<evidence type="ECO:0000259" key="8">
    <source>
        <dbReference type="Pfam" id="PF01435"/>
    </source>
</evidence>
<dbReference type="Proteomes" id="UP000199391">
    <property type="component" value="Unassembled WGS sequence"/>
</dbReference>
<keyword evidence="7" id="KW-0732">Signal</keyword>
<feature type="signal peptide" evidence="7">
    <location>
        <begin position="1"/>
        <end position="23"/>
    </location>
</feature>
<keyword evidence="2" id="KW-0479">Metal-binding</keyword>
<dbReference type="STRING" id="1035707.SAMN05216552_1010115"/>